<reference evidence="3 4" key="1">
    <citation type="submission" date="2013-10" db="EMBL/GenBank/DDBJ databases">
        <title>Salinisphaera halophila YIM 95161 Genome Sequencing.</title>
        <authorList>
            <person name="Lai Q."/>
            <person name="Li C."/>
            <person name="Shao Z."/>
        </authorList>
    </citation>
    <scope>NUCLEOTIDE SEQUENCE [LARGE SCALE GENOMIC DNA]</scope>
    <source>
        <strain evidence="3 4">YIM 95161</strain>
    </source>
</reference>
<evidence type="ECO:0000256" key="1">
    <source>
        <dbReference type="SAM" id="MobiDB-lite"/>
    </source>
</evidence>
<dbReference type="Proteomes" id="UP000285123">
    <property type="component" value="Unassembled WGS sequence"/>
</dbReference>
<dbReference type="AlphaFoldDB" id="A0A423PDS8"/>
<protein>
    <submittedName>
        <fullName evidence="3">DNA-binding protein</fullName>
    </submittedName>
</protein>
<dbReference type="GO" id="GO:0003677">
    <property type="term" value="F:DNA binding"/>
    <property type="evidence" value="ECO:0007669"/>
    <property type="project" value="UniProtKB-KW"/>
</dbReference>
<evidence type="ECO:0000313" key="3">
    <source>
        <dbReference type="EMBL" id="ROO23734.1"/>
    </source>
</evidence>
<feature type="compositionally biased region" description="Polar residues" evidence="1">
    <location>
        <begin position="42"/>
        <end position="55"/>
    </location>
</feature>
<dbReference type="InterPro" id="IPR013321">
    <property type="entry name" value="Arc_rbn_hlx_hlx"/>
</dbReference>
<accession>A0A423PDS8</accession>
<dbReference type="InterPro" id="IPR010985">
    <property type="entry name" value="Ribbon_hlx_hlx"/>
</dbReference>
<gene>
    <name evidence="3" type="ORF">SAHL_16720</name>
</gene>
<feature type="region of interest" description="Disordered" evidence="1">
    <location>
        <begin position="42"/>
        <end position="62"/>
    </location>
</feature>
<dbReference type="OrthoDB" id="2389872at2"/>
<feature type="domain" description="Antitoxin FitA-like ribbon-helix-helix" evidence="2">
    <location>
        <begin position="3"/>
        <end position="39"/>
    </location>
</feature>
<proteinExistence type="predicted"/>
<dbReference type="Gene3D" id="1.10.1220.10">
    <property type="entry name" value="Met repressor-like"/>
    <property type="match status" value="1"/>
</dbReference>
<organism evidence="3 4">
    <name type="scientific">Salinisphaera orenii YIM 95161</name>
    <dbReference type="NCBI Taxonomy" id="1051139"/>
    <lineage>
        <taxon>Bacteria</taxon>
        <taxon>Pseudomonadati</taxon>
        <taxon>Pseudomonadota</taxon>
        <taxon>Gammaproteobacteria</taxon>
        <taxon>Salinisphaerales</taxon>
        <taxon>Salinisphaeraceae</taxon>
        <taxon>Salinisphaera</taxon>
    </lineage>
</organism>
<dbReference type="SUPFAM" id="SSF47598">
    <property type="entry name" value="Ribbon-helix-helix"/>
    <property type="match status" value="1"/>
</dbReference>
<name>A0A423PDS8_9GAMM</name>
<sequence length="100" mass="11519">MSTLIVKNLPDDLHERLRQLAKRNHRSVTKQVIHIIESSLSGQSEPINRPSSITVQGGRPMSRKELETALDDARYRHYPSLDHLNAHMDELRADRDDIAR</sequence>
<dbReference type="GO" id="GO:0006355">
    <property type="term" value="P:regulation of DNA-templated transcription"/>
    <property type="evidence" value="ECO:0007669"/>
    <property type="project" value="InterPro"/>
</dbReference>
<dbReference type="Pfam" id="PF22513">
    <property type="entry name" value="FitA-like_RHH"/>
    <property type="match status" value="1"/>
</dbReference>
<dbReference type="InterPro" id="IPR053853">
    <property type="entry name" value="FitA-like_RHH"/>
</dbReference>
<evidence type="ECO:0000313" key="4">
    <source>
        <dbReference type="Proteomes" id="UP000285123"/>
    </source>
</evidence>
<dbReference type="EMBL" id="AYKF01000141">
    <property type="protein sequence ID" value="ROO23734.1"/>
    <property type="molecule type" value="Genomic_DNA"/>
</dbReference>
<dbReference type="RefSeq" id="WP_123592535.1">
    <property type="nucleotide sequence ID" value="NZ_AYKF01000141.1"/>
</dbReference>
<comment type="caution">
    <text evidence="3">The sequence shown here is derived from an EMBL/GenBank/DDBJ whole genome shotgun (WGS) entry which is preliminary data.</text>
</comment>
<evidence type="ECO:0000259" key="2">
    <source>
        <dbReference type="Pfam" id="PF22513"/>
    </source>
</evidence>
<keyword evidence="3" id="KW-0238">DNA-binding</keyword>